<organism evidence="1 2">
    <name type="scientific">Beijerinckia indica subsp. indica (strain ATCC 9039 / DSM 1715 / NCIMB 8712)</name>
    <dbReference type="NCBI Taxonomy" id="395963"/>
    <lineage>
        <taxon>Bacteria</taxon>
        <taxon>Pseudomonadati</taxon>
        <taxon>Pseudomonadota</taxon>
        <taxon>Alphaproteobacteria</taxon>
        <taxon>Hyphomicrobiales</taxon>
        <taxon>Beijerinckiaceae</taxon>
        <taxon>Beijerinckia</taxon>
    </lineage>
</organism>
<dbReference type="STRING" id="395963.Bind_0336"/>
<dbReference type="Proteomes" id="UP000001695">
    <property type="component" value="Chromosome"/>
</dbReference>
<dbReference type="KEGG" id="bid:Bind_0336"/>
<reference evidence="1 2" key="2">
    <citation type="journal article" date="2010" name="J. Bacteriol.">
        <title>Complete genome sequence of Beijerinckia indica subsp. indica.</title>
        <authorList>
            <person name="Tamas I."/>
            <person name="Dedysh S.N."/>
            <person name="Liesack W."/>
            <person name="Stott M.B."/>
            <person name="Alam M."/>
            <person name="Murrell J.C."/>
            <person name="Dunfield P.F."/>
        </authorList>
    </citation>
    <scope>NUCLEOTIDE SEQUENCE [LARGE SCALE GENOMIC DNA]</scope>
    <source>
        <strain evidence="2">ATCC 9039 / DSM 1715 / NCIMB 8712</strain>
    </source>
</reference>
<accession>B2IDD8</accession>
<gene>
    <name evidence="1" type="ordered locus">Bind_0336</name>
</gene>
<dbReference type="EMBL" id="CP001016">
    <property type="protein sequence ID" value="ACB93990.1"/>
    <property type="molecule type" value="Genomic_DNA"/>
</dbReference>
<sequence length="62" mass="7559">MIVGPLLNFRYHFEKAKIQERNQRSFFTTFGMNMLPIRIFSQKNAFYSCYKDRKQPSRSSFR</sequence>
<evidence type="ECO:0000313" key="2">
    <source>
        <dbReference type="Proteomes" id="UP000001695"/>
    </source>
</evidence>
<keyword evidence="2" id="KW-1185">Reference proteome</keyword>
<name>B2IDD8_BEII9</name>
<evidence type="ECO:0000313" key="1">
    <source>
        <dbReference type="EMBL" id="ACB93990.1"/>
    </source>
</evidence>
<dbReference type="AlphaFoldDB" id="B2IDD8"/>
<reference evidence="2" key="1">
    <citation type="submission" date="2008-03" db="EMBL/GenBank/DDBJ databases">
        <title>Complete sequence of chromosome of Beijerinckia indica subsp. indica ATCC 9039.</title>
        <authorList>
            <consortium name="US DOE Joint Genome Institute"/>
            <person name="Copeland A."/>
            <person name="Lucas S."/>
            <person name="Lapidus A."/>
            <person name="Glavina del Rio T."/>
            <person name="Dalin E."/>
            <person name="Tice H."/>
            <person name="Bruce D."/>
            <person name="Goodwin L."/>
            <person name="Pitluck S."/>
            <person name="LaButti K."/>
            <person name="Schmutz J."/>
            <person name="Larimer F."/>
            <person name="Land M."/>
            <person name="Hauser L."/>
            <person name="Kyrpides N."/>
            <person name="Mikhailova N."/>
            <person name="Dunfield P.F."/>
            <person name="Dedysh S.N."/>
            <person name="Liesack W."/>
            <person name="Saw J.H."/>
            <person name="Alam M."/>
            <person name="Chen Y."/>
            <person name="Murrell J.C."/>
            <person name="Richardson P."/>
        </authorList>
    </citation>
    <scope>NUCLEOTIDE SEQUENCE [LARGE SCALE GENOMIC DNA]</scope>
    <source>
        <strain evidence="2">ATCC 9039 / DSM 1715 / NCIMB 8712</strain>
    </source>
</reference>
<proteinExistence type="predicted"/>
<dbReference type="HOGENOM" id="CLU_2894932_0_0_5"/>
<protein>
    <submittedName>
        <fullName evidence="1">Uncharacterized protein</fullName>
    </submittedName>
</protein>